<dbReference type="PANTHER" id="PTHR42912:SF80">
    <property type="entry name" value="METHYLTRANSFERASE DOMAIN-CONTAINING PROTEIN"/>
    <property type="match status" value="1"/>
</dbReference>
<keyword evidence="1" id="KW-0472">Membrane</keyword>
<dbReference type="InterPro" id="IPR050508">
    <property type="entry name" value="Methyltransf_Superfamily"/>
</dbReference>
<keyword evidence="4" id="KW-1185">Reference proteome</keyword>
<dbReference type="Gene3D" id="3.40.50.150">
    <property type="entry name" value="Vaccinia Virus protein VP39"/>
    <property type="match status" value="1"/>
</dbReference>
<feature type="domain" description="Methyltransferase type 11" evidence="2">
    <location>
        <begin position="96"/>
        <end position="199"/>
    </location>
</feature>
<dbReference type="InParanoid" id="A0A1Z5JNM5"/>
<dbReference type="Proteomes" id="UP000198406">
    <property type="component" value="Unassembled WGS sequence"/>
</dbReference>
<evidence type="ECO:0000256" key="1">
    <source>
        <dbReference type="SAM" id="Phobius"/>
    </source>
</evidence>
<name>A0A1Z5JNM5_FISSO</name>
<dbReference type="GO" id="GO:0008757">
    <property type="term" value="F:S-adenosylmethionine-dependent methyltransferase activity"/>
    <property type="evidence" value="ECO:0007669"/>
    <property type="project" value="InterPro"/>
</dbReference>
<dbReference type="AlphaFoldDB" id="A0A1Z5JNM5"/>
<evidence type="ECO:0000313" key="4">
    <source>
        <dbReference type="Proteomes" id="UP000198406"/>
    </source>
</evidence>
<accession>A0A1Z5JNM5</accession>
<organism evidence="3 4">
    <name type="scientific">Fistulifera solaris</name>
    <name type="common">Oleaginous diatom</name>
    <dbReference type="NCBI Taxonomy" id="1519565"/>
    <lineage>
        <taxon>Eukaryota</taxon>
        <taxon>Sar</taxon>
        <taxon>Stramenopiles</taxon>
        <taxon>Ochrophyta</taxon>
        <taxon>Bacillariophyta</taxon>
        <taxon>Bacillariophyceae</taxon>
        <taxon>Bacillariophycidae</taxon>
        <taxon>Naviculales</taxon>
        <taxon>Naviculaceae</taxon>
        <taxon>Fistulifera</taxon>
    </lineage>
</organism>
<keyword evidence="1" id="KW-0812">Transmembrane</keyword>
<dbReference type="Pfam" id="PF08241">
    <property type="entry name" value="Methyltransf_11"/>
    <property type="match status" value="1"/>
</dbReference>
<gene>
    <name evidence="3" type="ORF">FisN_8Lh204</name>
</gene>
<evidence type="ECO:0000313" key="3">
    <source>
        <dbReference type="EMBL" id="GAX15496.1"/>
    </source>
</evidence>
<dbReference type="EMBL" id="BDSP01000092">
    <property type="protein sequence ID" value="GAX15496.1"/>
    <property type="molecule type" value="Genomic_DNA"/>
</dbReference>
<reference evidence="3 4" key="1">
    <citation type="journal article" date="2015" name="Plant Cell">
        <title>Oil accumulation by the oleaginous diatom Fistulifera solaris as revealed by the genome and transcriptome.</title>
        <authorList>
            <person name="Tanaka T."/>
            <person name="Maeda Y."/>
            <person name="Veluchamy A."/>
            <person name="Tanaka M."/>
            <person name="Abida H."/>
            <person name="Marechal E."/>
            <person name="Bowler C."/>
            <person name="Muto M."/>
            <person name="Sunaga Y."/>
            <person name="Tanaka M."/>
            <person name="Yoshino T."/>
            <person name="Taniguchi T."/>
            <person name="Fukuda Y."/>
            <person name="Nemoto M."/>
            <person name="Matsumoto M."/>
            <person name="Wong P.S."/>
            <person name="Aburatani S."/>
            <person name="Fujibuchi W."/>
        </authorList>
    </citation>
    <scope>NUCLEOTIDE SEQUENCE [LARGE SCALE GENOMIC DNA]</scope>
    <source>
        <strain evidence="3 4">JPCC DA0580</strain>
    </source>
</reference>
<dbReference type="OrthoDB" id="416496at2759"/>
<dbReference type="PANTHER" id="PTHR42912">
    <property type="entry name" value="METHYLTRANSFERASE"/>
    <property type="match status" value="1"/>
</dbReference>
<comment type="caution">
    <text evidence="3">The sequence shown here is derived from an EMBL/GenBank/DDBJ whole genome shotgun (WGS) entry which is preliminary data.</text>
</comment>
<dbReference type="CDD" id="cd02440">
    <property type="entry name" value="AdoMet_MTases"/>
    <property type="match status" value="1"/>
</dbReference>
<evidence type="ECO:0000259" key="2">
    <source>
        <dbReference type="Pfam" id="PF08241"/>
    </source>
</evidence>
<dbReference type="SUPFAM" id="SSF53335">
    <property type="entry name" value="S-adenosyl-L-methionine-dependent methyltransferases"/>
    <property type="match status" value="1"/>
</dbReference>
<dbReference type="InterPro" id="IPR013216">
    <property type="entry name" value="Methyltransf_11"/>
</dbReference>
<protein>
    <recommendedName>
        <fullName evidence="2">Methyltransferase type 11 domain-containing protein</fullName>
    </recommendedName>
</protein>
<dbReference type="InterPro" id="IPR029063">
    <property type="entry name" value="SAM-dependent_MTases_sf"/>
</dbReference>
<sequence length="268" mass="30526">MQRGGSRILGKASLWLAGGSLYATTCYFSYHYWRLMKSDVAASDIPLSVMEHGQRMQQFQKIANHYDDDIGRDEQVLGIPILRRMLLFFHARGTCLEVGAGTARNLPYYRTSSNVVNRVVLSDASEQMLEQAKEKIRALPVTKRSRFATLKADAAELREVFPDNSFDTVIDTFGLCSFQDPVAVLKELSRICKPTGKILLLEHGRSHSWEFITKHLDSHALEHAANWGCVWNRDLDKILEEASDDLEVDVLSRYHLGTTYYIVCRPRK</sequence>
<proteinExistence type="predicted"/>
<keyword evidence="1" id="KW-1133">Transmembrane helix</keyword>
<feature type="transmembrane region" description="Helical" evidence="1">
    <location>
        <begin position="12"/>
        <end position="33"/>
    </location>
</feature>